<protein>
    <submittedName>
        <fullName evidence="1">Uncharacterized protein</fullName>
    </submittedName>
</protein>
<proteinExistence type="predicted"/>
<accession>A0A7H0FNU2</accession>
<dbReference type="AlphaFoldDB" id="A0A7H0FNU2"/>
<name>A0A7H0FNU2_ENTFL</name>
<reference evidence="1 2" key="1">
    <citation type="submission" date="2020-08" db="EMBL/GenBank/DDBJ databases">
        <title>Enterococcus faecalis SF28073 genome assembly.</title>
        <authorList>
            <person name="Duerkop B.A."/>
            <person name="Johnson C.N."/>
        </authorList>
    </citation>
    <scope>NUCLEOTIDE SEQUENCE [LARGE SCALE GENOMIC DNA]</scope>
    <source>
        <strain evidence="1 2">SF28073</strain>
    </source>
</reference>
<evidence type="ECO:0000313" key="1">
    <source>
        <dbReference type="EMBL" id="QNP37708.1"/>
    </source>
</evidence>
<sequence>MAYSKWVDNTDNSLESLIDKFLINREGTLDPFSNETLLHKVDLAFDDNQTFKIDEKVVTYNYLVYQYEYIRKNEITNPIREKRVGLYVADIIIFNYNFKNYYIVDKGYTTPTLGNLRTLAGYSGKMEISEQRIIGIKTDLFIWMIHHLLDNPNSFLNDQNNTKVESVIGFKGSTADKLAEISGSGEKIMKMLTTLLFLFENQKISKVETTVFRKDERFKLTLGEKSLVEIDFNSFEGEDFFVGKEELKSKVAIKVFVDVIPNLISIFSDEIDSKKWSMRKEEKFFKDIGRDLSRKINEKLRTKNK</sequence>
<gene>
    <name evidence="1" type="ORF">H9Q64_14780</name>
</gene>
<dbReference type="Proteomes" id="UP000516122">
    <property type="component" value="Chromosome"/>
</dbReference>
<evidence type="ECO:0000313" key="2">
    <source>
        <dbReference type="Proteomes" id="UP000516122"/>
    </source>
</evidence>
<dbReference type="EMBL" id="CP060804">
    <property type="protein sequence ID" value="QNP37708.1"/>
    <property type="molecule type" value="Genomic_DNA"/>
</dbReference>
<dbReference type="RefSeq" id="WP_002383175.1">
    <property type="nucleotide sequence ID" value="NZ_CABGRP010000003.1"/>
</dbReference>
<organism evidence="1 2">
    <name type="scientific">Enterococcus faecalis</name>
    <name type="common">Streptococcus faecalis</name>
    <dbReference type="NCBI Taxonomy" id="1351"/>
    <lineage>
        <taxon>Bacteria</taxon>
        <taxon>Bacillati</taxon>
        <taxon>Bacillota</taxon>
        <taxon>Bacilli</taxon>
        <taxon>Lactobacillales</taxon>
        <taxon>Enterococcaceae</taxon>
        <taxon>Enterococcus</taxon>
    </lineage>
</organism>